<evidence type="ECO:0000313" key="3">
    <source>
        <dbReference type="Proteomes" id="UP001221898"/>
    </source>
</evidence>
<keyword evidence="3" id="KW-1185">Reference proteome</keyword>
<dbReference type="EMBL" id="JAINUG010000024">
    <property type="protein sequence ID" value="KAJ8411015.1"/>
    <property type="molecule type" value="Genomic_DNA"/>
</dbReference>
<protein>
    <submittedName>
        <fullName evidence="2">Uncharacterized protein</fullName>
    </submittedName>
</protein>
<feature type="region of interest" description="Disordered" evidence="1">
    <location>
        <begin position="108"/>
        <end position="149"/>
    </location>
</feature>
<gene>
    <name evidence="2" type="ORF">AAFF_G00180500</name>
</gene>
<name>A0AAD7WVY7_9TELE</name>
<accession>A0AAD7WVY7</accession>
<dbReference type="GO" id="GO:0060271">
    <property type="term" value="P:cilium assembly"/>
    <property type="evidence" value="ECO:0007669"/>
    <property type="project" value="TreeGrafter"/>
</dbReference>
<reference evidence="2" key="1">
    <citation type="journal article" date="2023" name="Science">
        <title>Genome structures resolve the early diversification of teleost fishes.</title>
        <authorList>
            <person name="Parey E."/>
            <person name="Louis A."/>
            <person name="Montfort J."/>
            <person name="Bouchez O."/>
            <person name="Roques C."/>
            <person name="Iampietro C."/>
            <person name="Lluch J."/>
            <person name="Castinel A."/>
            <person name="Donnadieu C."/>
            <person name="Desvignes T."/>
            <person name="Floi Bucao C."/>
            <person name="Jouanno E."/>
            <person name="Wen M."/>
            <person name="Mejri S."/>
            <person name="Dirks R."/>
            <person name="Jansen H."/>
            <person name="Henkel C."/>
            <person name="Chen W.J."/>
            <person name="Zahm M."/>
            <person name="Cabau C."/>
            <person name="Klopp C."/>
            <person name="Thompson A.W."/>
            <person name="Robinson-Rechavi M."/>
            <person name="Braasch I."/>
            <person name="Lecointre G."/>
            <person name="Bobe J."/>
            <person name="Postlethwait J.H."/>
            <person name="Berthelot C."/>
            <person name="Roest Crollius H."/>
            <person name="Guiguen Y."/>
        </authorList>
    </citation>
    <scope>NUCLEOTIDE SEQUENCE</scope>
    <source>
        <strain evidence="2">NC1722</strain>
    </source>
</reference>
<dbReference type="GO" id="GO:0045162">
    <property type="term" value="P:clustering of voltage-gated sodium channels"/>
    <property type="evidence" value="ECO:0007669"/>
    <property type="project" value="InterPro"/>
</dbReference>
<organism evidence="2 3">
    <name type="scientific">Aldrovandia affinis</name>
    <dbReference type="NCBI Taxonomy" id="143900"/>
    <lineage>
        <taxon>Eukaryota</taxon>
        <taxon>Metazoa</taxon>
        <taxon>Chordata</taxon>
        <taxon>Craniata</taxon>
        <taxon>Vertebrata</taxon>
        <taxon>Euteleostomi</taxon>
        <taxon>Actinopterygii</taxon>
        <taxon>Neopterygii</taxon>
        <taxon>Teleostei</taxon>
        <taxon>Notacanthiformes</taxon>
        <taxon>Halosauridae</taxon>
        <taxon>Aldrovandia</taxon>
    </lineage>
</organism>
<dbReference type="Proteomes" id="UP001221898">
    <property type="component" value="Unassembled WGS sequence"/>
</dbReference>
<dbReference type="GO" id="GO:0005814">
    <property type="term" value="C:centriole"/>
    <property type="evidence" value="ECO:0007669"/>
    <property type="project" value="TreeGrafter"/>
</dbReference>
<dbReference type="PANTHER" id="PTHR35970:SF1">
    <property type="entry name" value="SODIUM CHANNEL AND CLATHRIN LINKER 1"/>
    <property type="match status" value="1"/>
</dbReference>
<proteinExistence type="predicted"/>
<dbReference type="InterPro" id="IPR038911">
    <property type="entry name" value="SCLT1"/>
</dbReference>
<evidence type="ECO:0000313" key="2">
    <source>
        <dbReference type="EMBL" id="KAJ8411015.1"/>
    </source>
</evidence>
<sequence length="149" mass="17400">MPSSQVSAMEHEFSLKEHGLEARVHELEEGSRNSTMELNRLLTAQQKTTKRWKEEARKLAEAFELKLGSLKGELVRQKQRSQELEVQLETDHEKIQEYERQMAEYQEKNGRLQRRLTQAEQRASTASQQLSIMTSQRRKAASMLDLETL</sequence>
<comment type="caution">
    <text evidence="2">The sequence shown here is derived from an EMBL/GenBank/DDBJ whole genome shotgun (WGS) entry which is preliminary data.</text>
</comment>
<feature type="compositionally biased region" description="Polar residues" evidence="1">
    <location>
        <begin position="115"/>
        <end position="135"/>
    </location>
</feature>
<dbReference type="AlphaFoldDB" id="A0AAD7WVY7"/>
<evidence type="ECO:0000256" key="1">
    <source>
        <dbReference type="SAM" id="MobiDB-lite"/>
    </source>
</evidence>
<dbReference type="SUPFAM" id="SSF57997">
    <property type="entry name" value="Tropomyosin"/>
    <property type="match status" value="1"/>
</dbReference>
<dbReference type="PANTHER" id="PTHR35970">
    <property type="entry name" value="SODIUM CHANNEL AND CLATHRIN LINKER 1"/>
    <property type="match status" value="1"/>
</dbReference>